<feature type="compositionally biased region" description="Pro residues" evidence="1">
    <location>
        <begin position="953"/>
        <end position="964"/>
    </location>
</feature>
<feature type="domain" description="CRAL-TRIO" evidence="2">
    <location>
        <begin position="1098"/>
        <end position="1221"/>
    </location>
</feature>
<protein>
    <recommendedName>
        <fullName evidence="2">CRAL-TRIO domain-containing protein</fullName>
    </recommendedName>
</protein>
<dbReference type="CDD" id="cd00170">
    <property type="entry name" value="SEC14"/>
    <property type="match status" value="1"/>
</dbReference>
<dbReference type="PROSITE" id="PS50191">
    <property type="entry name" value="CRAL_TRIO"/>
    <property type="match status" value="1"/>
</dbReference>
<sequence length="1242" mass="125499">MVPRAAAADLSPAAREAEAAPPDQPASPVMTDSLEPRTAATVEEEQPAAAFQGIVDRASPAGEPADLVPAALEVAEAAESGRLASLAAAGELELEVAEVAESERLASLAAAGDLEPEASLASACGPQPTAKEEREADAAESAAGQALPVASAGQDAPPDPPADLGIRAPPVTAAAPQPAAVEEEAVTADLHDAVDVASPAAAAGPSLADREVAEAGRPACPAMAADLGPRACPATPAAVQQAAEEEERAASAFEDLVDQEALAAVAADPSPAVREVAEAAPPDRPASPDMDHDFGPRTSPAAAAVQLTAAEDGAPTAAFERVVDEALPAAVADPLAGVQKIAQAVPKDQPINLVPQTSQAAATAAKSAAEEDEEKEEASVAADLQAAVEQISPAIVAAEPLPAAKEVAEASPPDRPHSMAVAAAQLPLEEELGAAADLQGVAEQISPALVAAEPMPAVEEVAEAAPPDRPPSLAAASDPEPGPPLETAMAVQFAPEDEEEEEEEREEVKEEKEEEEKTAIAFPGAVDEALPAGPAELLPEVHEVTEAAPPGQAASPAMAVDLELKSSADEKTAAVAADVLPAIGLTETALTDQPHSLHVIAYLGPESSLATPEDEEGAAADLQGAVEQISPDPVAAEPVPAVEVVQAAPPDQPASPDMADGPEPRTSPASAAAVQLTAAEDGAPTAAFERVVDEALPAAVADPSAGVQKIAQAVPKDQPINLVPQTSQAAATAAKSAAEEDEEKEEASVAADLQAAVEQISPAIVAAEPLPAAKEVAEASPPDRPHSMAVAAAQLPLEEELGAAADLQGVAEQISPALVAAEPMPAVEEVAEAAPPDRPPSLAAASDPEPGPPLETAMAVQFAPEDEEGAAAELLGAVAPAATAADVPPAAPELAKAASPERPASPALAADLQLRAAAAAPPAAEEVAAAASGPDQPSVAPAAAARVAAAPAAPAPTPAAPSPPAVARGPPRPGCRRVVGFELIVERMPPEAKILDVEALVEELLALRAGPAARLTPQQALRLLLGCNLSVREAAERADLVQAWRLEHDLAGVRRSLAGCLGGLGVGAGAVPPSACLPGHEQVCQLMVVNPCVLTTVDGRPVSIWHISGARSSAVGSTPDDMLAAWSRATFEYVDLWLSAQSETSGCLAGHVQVFDLSGLGFRLVSNSALQEKLKVALGAGGFYVEVVSHIFVINSGTLFTMAWKVIENFITPRTASKIQLCQRRRARRPRRAARRPLAGEA</sequence>
<proteinExistence type="predicted"/>
<dbReference type="InterPro" id="IPR051026">
    <property type="entry name" value="PI/PC_transfer"/>
</dbReference>
<dbReference type="InterPro" id="IPR001251">
    <property type="entry name" value="CRAL-TRIO_dom"/>
</dbReference>
<feature type="region of interest" description="Disordered" evidence="1">
    <location>
        <begin position="265"/>
        <end position="293"/>
    </location>
</feature>
<evidence type="ECO:0000313" key="4">
    <source>
        <dbReference type="Proteomes" id="UP001189429"/>
    </source>
</evidence>
<dbReference type="SUPFAM" id="SSF52087">
    <property type="entry name" value="CRAL/TRIO domain"/>
    <property type="match status" value="1"/>
</dbReference>
<dbReference type="EMBL" id="CAUYUJ010006480">
    <property type="protein sequence ID" value="CAK0817476.1"/>
    <property type="molecule type" value="Genomic_DNA"/>
</dbReference>
<feature type="region of interest" description="Disordered" evidence="1">
    <location>
        <begin position="830"/>
        <end position="855"/>
    </location>
</feature>
<feature type="region of interest" description="Disordered" evidence="1">
    <location>
        <begin position="1"/>
        <end position="45"/>
    </location>
</feature>
<evidence type="ECO:0000259" key="2">
    <source>
        <dbReference type="PROSITE" id="PS50191"/>
    </source>
</evidence>
<name>A0ABN9REN5_9DINO</name>
<evidence type="ECO:0000313" key="3">
    <source>
        <dbReference type="EMBL" id="CAK0817476.1"/>
    </source>
</evidence>
<accession>A0ABN9REN5</accession>
<feature type="region of interest" description="Disordered" evidence="1">
    <location>
        <begin position="460"/>
        <end position="519"/>
    </location>
</feature>
<keyword evidence="4" id="KW-1185">Reference proteome</keyword>
<feature type="region of interest" description="Disordered" evidence="1">
    <location>
        <begin position="648"/>
        <end position="676"/>
    </location>
</feature>
<feature type="compositionally biased region" description="Acidic residues" evidence="1">
    <location>
        <begin position="495"/>
        <end position="505"/>
    </location>
</feature>
<feature type="non-terminal residue" evidence="3">
    <location>
        <position position="1242"/>
    </location>
</feature>
<evidence type="ECO:0000256" key="1">
    <source>
        <dbReference type="SAM" id="MobiDB-lite"/>
    </source>
</evidence>
<comment type="caution">
    <text evidence="3">The sequence shown here is derived from an EMBL/GenBank/DDBJ whole genome shotgun (WGS) entry which is preliminary data.</text>
</comment>
<dbReference type="Proteomes" id="UP001189429">
    <property type="component" value="Unassembled WGS sequence"/>
</dbReference>
<dbReference type="Gene3D" id="3.40.525.10">
    <property type="entry name" value="CRAL-TRIO lipid binding domain"/>
    <property type="match status" value="1"/>
</dbReference>
<feature type="compositionally biased region" description="Low complexity" evidence="1">
    <location>
        <begin position="168"/>
        <end position="180"/>
    </location>
</feature>
<feature type="region of interest" description="Disordered" evidence="1">
    <location>
        <begin position="953"/>
        <end position="972"/>
    </location>
</feature>
<dbReference type="PANTHER" id="PTHR45657:SF1">
    <property type="entry name" value="CRAL-TRIO DOMAIN-CONTAINING PROTEIN YKL091C-RELATED"/>
    <property type="match status" value="1"/>
</dbReference>
<dbReference type="Pfam" id="PF00650">
    <property type="entry name" value="CRAL_TRIO"/>
    <property type="match status" value="1"/>
</dbReference>
<feature type="region of interest" description="Disordered" evidence="1">
    <location>
        <begin position="108"/>
        <end position="185"/>
    </location>
</feature>
<dbReference type="PANTHER" id="PTHR45657">
    <property type="entry name" value="CRAL-TRIO DOMAIN-CONTAINING PROTEIN YKL091C-RELATED"/>
    <property type="match status" value="1"/>
</dbReference>
<gene>
    <name evidence="3" type="ORF">PCOR1329_LOCUS20097</name>
</gene>
<reference evidence="3" key="1">
    <citation type="submission" date="2023-10" db="EMBL/GenBank/DDBJ databases">
        <authorList>
            <person name="Chen Y."/>
            <person name="Shah S."/>
            <person name="Dougan E. K."/>
            <person name="Thang M."/>
            <person name="Chan C."/>
        </authorList>
    </citation>
    <scope>NUCLEOTIDE SEQUENCE [LARGE SCALE GENOMIC DNA]</scope>
</reference>
<feature type="compositionally biased region" description="Low complexity" evidence="1">
    <location>
        <begin position="1"/>
        <end position="14"/>
    </location>
</feature>
<feature type="compositionally biased region" description="Low complexity" evidence="1">
    <location>
        <begin position="265"/>
        <end position="280"/>
    </location>
</feature>
<feature type="compositionally biased region" description="Basic and acidic residues" evidence="1">
    <location>
        <begin position="506"/>
        <end position="518"/>
    </location>
</feature>
<dbReference type="InterPro" id="IPR036865">
    <property type="entry name" value="CRAL-TRIO_dom_sf"/>
</dbReference>
<organism evidence="3 4">
    <name type="scientific">Prorocentrum cordatum</name>
    <dbReference type="NCBI Taxonomy" id="2364126"/>
    <lineage>
        <taxon>Eukaryota</taxon>
        <taxon>Sar</taxon>
        <taxon>Alveolata</taxon>
        <taxon>Dinophyceae</taxon>
        <taxon>Prorocentrales</taxon>
        <taxon>Prorocentraceae</taxon>
        <taxon>Prorocentrum</taxon>
    </lineage>
</organism>